<dbReference type="GO" id="GO:0016491">
    <property type="term" value="F:oxidoreductase activity"/>
    <property type="evidence" value="ECO:0007669"/>
    <property type="project" value="UniProtKB-KW"/>
</dbReference>
<evidence type="ECO:0000256" key="1">
    <source>
        <dbReference type="RuleBase" id="RU003682"/>
    </source>
</evidence>
<dbReference type="AlphaFoldDB" id="A0A9Q0HXS8"/>
<dbReference type="GO" id="GO:0046872">
    <property type="term" value="F:metal ion binding"/>
    <property type="evidence" value="ECO:0007669"/>
    <property type="project" value="UniProtKB-KW"/>
</dbReference>
<dbReference type="PROSITE" id="PS51471">
    <property type="entry name" value="FE2OG_OXY"/>
    <property type="match status" value="1"/>
</dbReference>
<dbReference type="OrthoDB" id="288590at2759"/>
<dbReference type="Proteomes" id="UP001151287">
    <property type="component" value="Unassembled WGS sequence"/>
</dbReference>
<keyword evidence="4" id="KW-1185">Reference proteome</keyword>
<name>A0A9Q0HXS8_9POAL</name>
<proteinExistence type="inferred from homology"/>
<dbReference type="InterPro" id="IPR050231">
    <property type="entry name" value="Iron_ascorbate_oxido_reductase"/>
</dbReference>
<protein>
    <recommendedName>
        <fullName evidence="2">Fe2OG dioxygenase domain-containing protein</fullName>
    </recommendedName>
</protein>
<dbReference type="InterPro" id="IPR044861">
    <property type="entry name" value="IPNS-like_FE2OG_OXY"/>
</dbReference>
<sequence length="318" mass="36366">MGSQQPQLPTINFNGLDLNQPFGSKWDQARTEVMAAFETYGCFDAVYGLVRPEVNEALFQSIMPELFALPLETKQMNKSNVYLGYIGQITDVEYESLRIQDAPNPESVENFARLLWPEKNQKFCNTVTTYAQHVRNLEQMVEMLIFQFLGIEKYLNSHLEKLIYGVRLSNYGGLPIEETKVSLPVHVDPNLITIVRQNGVEGLEVRTKDEEWLRVVPSPDTFTVMLGEAMTVLTNGRYHAPIHRVSVNQKRYSVLFSCFPKEGYLIQPPQDIVDENHPLQFNPFDVNKYLKFKYSPEGLRAENSLKTFCGATVQTNKA</sequence>
<dbReference type="EMBL" id="JAMQYH010000001">
    <property type="protein sequence ID" value="KAJ1702386.1"/>
    <property type="molecule type" value="Genomic_DNA"/>
</dbReference>
<feature type="domain" description="Fe2OG dioxygenase" evidence="2">
    <location>
        <begin position="162"/>
        <end position="260"/>
    </location>
</feature>
<dbReference type="InterPro" id="IPR027443">
    <property type="entry name" value="IPNS-like_sf"/>
</dbReference>
<organism evidence="3 4">
    <name type="scientific">Rhynchospora breviuscula</name>
    <dbReference type="NCBI Taxonomy" id="2022672"/>
    <lineage>
        <taxon>Eukaryota</taxon>
        <taxon>Viridiplantae</taxon>
        <taxon>Streptophyta</taxon>
        <taxon>Embryophyta</taxon>
        <taxon>Tracheophyta</taxon>
        <taxon>Spermatophyta</taxon>
        <taxon>Magnoliopsida</taxon>
        <taxon>Liliopsida</taxon>
        <taxon>Poales</taxon>
        <taxon>Cyperaceae</taxon>
        <taxon>Cyperoideae</taxon>
        <taxon>Rhynchosporeae</taxon>
        <taxon>Rhynchospora</taxon>
    </lineage>
</organism>
<dbReference type="Pfam" id="PF03171">
    <property type="entry name" value="2OG-FeII_Oxy"/>
    <property type="match status" value="1"/>
</dbReference>
<dbReference type="PRINTS" id="PR00682">
    <property type="entry name" value="IPNSYNTHASE"/>
</dbReference>
<reference evidence="3" key="1">
    <citation type="journal article" date="2022" name="Cell">
        <title>Repeat-based holocentromeres influence genome architecture and karyotype evolution.</title>
        <authorList>
            <person name="Hofstatter P.G."/>
            <person name="Thangavel G."/>
            <person name="Lux T."/>
            <person name="Neumann P."/>
            <person name="Vondrak T."/>
            <person name="Novak P."/>
            <person name="Zhang M."/>
            <person name="Costa L."/>
            <person name="Castellani M."/>
            <person name="Scott A."/>
            <person name="Toegelov H."/>
            <person name="Fuchs J."/>
            <person name="Mata-Sucre Y."/>
            <person name="Dias Y."/>
            <person name="Vanzela A.L.L."/>
            <person name="Huettel B."/>
            <person name="Almeida C.C.S."/>
            <person name="Simkova H."/>
            <person name="Souza G."/>
            <person name="Pedrosa-Harand A."/>
            <person name="Macas J."/>
            <person name="Mayer K.F.X."/>
            <person name="Houben A."/>
            <person name="Marques A."/>
        </authorList>
    </citation>
    <scope>NUCLEOTIDE SEQUENCE</scope>
    <source>
        <strain evidence="3">RhyBre1mFocal</strain>
    </source>
</reference>
<evidence type="ECO:0000313" key="4">
    <source>
        <dbReference type="Proteomes" id="UP001151287"/>
    </source>
</evidence>
<keyword evidence="1" id="KW-0408">Iron</keyword>
<dbReference type="SUPFAM" id="SSF51197">
    <property type="entry name" value="Clavaminate synthase-like"/>
    <property type="match status" value="1"/>
</dbReference>
<dbReference type="PANTHER" id="PTHR47990">
    <property type="entry name" value="2-OXOGLUTARATE (2OG) AND FE(II)-DEPENDENT OXYGENASE SUPERFAMILY PROTEIN-RELATED"/>
    <property type="match status" value="1"/>
</dbReference>
<keyword evidence="1" id="KW-0560">Oxidoreductase</keyword>
<comment type="caution">
    <text evidence="3">The sequence shown here is derived from an EMBL/GenBank/DDBJ whole genome shotgun (WGS) entry which is preliminary data.</text>
</comment>
<accession>A0A9Q0HXS8</accession>
<gene>
    <name evidence="3" type="ORF">LUZ63_002165</name>
</gene>
<evidence type="ECO:0000259" key="2">
    <source>
        <dbReference type="PROSITE" id="PS51471"/>
    </source>
</evidence>
<comment type="similarity">
    <text evidence="1">Belongs to the iron/ascorbate-dependent oxidoreductase family.</text>
</comment>
<keyword evidence="1" id="KW-0479">Metal-binding</keyword>
<dbReference type="Gene3D" id="2.60.120.330">
    <property type="entry name" value="B-lactam Antibiotic, Isopenicillin N Synthase, Chain"/>
    <property type="match status" value="1"/>
</dbReference>
<evidence type="ECO:0000313" key="3">
    <source>
        <dbReference type="EMBL" id="KAJ1702386.1"/>
    </source>
</evidence>
<dbReference type="InterPro" id="IPR005123">
    <property type="entry name" value="Oxoglu/Fe-dep_dioxygenase_dom"/>
</dbReference>